<evidence type="ECO:0000256" key="4">
    <source>
        <dbReference type="ARBA" id="ARBA00023002"/>
    </source>
</evidence>
<reference evidence="6" key="1">
    <citation type="submission" date="2021-02" db="EMBL/GenBank/DDBJ databases">
        <authorList>
            <person name="Dougan E. K."/>
            <person name="Rhodes N."/>
            <person name="Thang M."/>
            <person name="Chan C."/>
        </authorList>
    </citation>
    <scope>NUCLEOTIDE SEQUENCE</scope>
</reference>
<feature type="domain" description="FAD-dependent oxidoreductase 2 FAD-binding" evidence="5">
    <location>
        <begin position="53"/>
        <end position="360"/>
    </location>
</feature>
<comment type="caution">
    <text evidence="6">The sequence shown here is derived from an EMBL/GenBank/DDBJ whole genome shotgun (WGS) entry which is preliminary data.</text>
</comment>
<evidence type="ECO:0000256" key="1">
    <source>
        <dbReference type="ARBA" id="ARBA00001974"/>
    </source>
</evidence>
<dbReference type="GO" id="GO:0016491">
    <property type="term" value="F:oxidoreductase activity"/>
    <property type="evidence" value="ECO:0007669"/>
    <property type="project" value="UniProtKB-KW"/>
</dbReference>
<evidence type="ECO:0000259" key="5">
    <source>
        <dbReference type="Pfam" id="PF00890"/>
    </source>
</evidence>
<evidence type="ECO:0000256" key="3">
    <source>
        <dbReference type="ARBA" id="ARBA00022827"/>
    </source>
</evidence>
<dbReference type="InterPro" id="IPR027477">
    <property type="entry name" value="Succ_DH/fumarate_Rdtase_cat_sf"/>
</dbReference>
<dbReference type="PANTHER" id="PTHR43400:SF7">
    <property type="entry name" value="FAD-DEPENDENT OXIDOREDUCTASE 2 FAD BINDING DOMAIN-CONTAINING PROTEIN"/>
    <property type="match status" value="1"/>
</dbReference>
<comment type="cofactor">
    <cofactor evidence="1">
        <name>FAD</name>
        <dbReference type="ChEBI" id="CHEBI:57692"/>
    </cofactor>
</comment>
<dbReference type="InterPro" id="IPR050315">
    <property type="entry name" value="FAD-oxidoreductase_2"/>
</dbReference>
<dbReference type="OrthoDB" id="10252157at2759"/>
<dbReference type="AlphaFoldDB" id="A0A812UXM3"/>
<evidence type="ECO:0000313" key="6">
    <source>
        <dbReference type="EMBL" id="CAE7592417.1"/>
    </source>
</evidence>
<dbReference type="Gene3D" id="3.50.50.60">
    <property type="entry name" value="FAD/NAD(P)-binding domain"/>
    <property type="match status" value="1"/>
</dbReference>
<keyword evidence="7" id="KW-1185">Reference proteome</keyword>
<dbReference type="PANTHER" id="PTHR43400">
    <property type="entry name" value="FUMARATE REDUCTASE"/>
    <property type="match status" value="1"/>
</dbReference>
<dbReference type="Proteomes" id="UP000604046">
    <property type="component" value="Unassembled WGS sequence"/>
</dbReference>
<gene>
    <name evidence="6" type="primary">FRD1</name>
    <name evidence="6" type="ORF">SNAT2548_LOCUS33723</name>
</gene>
<evidence type="ECO:0000313" key="7">
    <source>
        <dbReference type="Proteomes" id="UP000604046"/>
    </source>
</evidence>
<dbReference type="SUPFAM" id="SSF51905">
    <property type="entry name" value="FAD/NAD(P)-binding domain"/>
    <property type="match status" value="1"/>
</dbReference>
<proteinExistence type="predicted"/>
<protein>
    <submittedName>
        <fullName evidence="6">FRD1 protein</fullName>
    </submittedName>
</protein>
<organism evidence="6 7">
    <name type="scientific">Symbiodinium natans</name>
    <dbReference type="NCBI Taxonomy" id="878477"/>
    <lineage>
        <taxon>Eukaryota</taxon>
        <taxon>Sar</taxon>
        <taxon>Alveolata</taxon>
        <taxon>Dinophyceae</taxon>
        <taxon>Suessiales</taxon>
        <taxon>Symbiodiniaceae</taxon>
        <taxon>Symbiodinium</taxon>
    </lineage>
</organism>
<dbReference type="EMBL" id="CAJNDS010002775">
    <property type="protein sequence ID" value="CAE7592417.1"/>
    <property type="molecule type" value="Genomic_DNA"/>
</dbReference>
<evidence type="ECO:0000256" key="2">
    <source>
        <dbReference type="ARBA" id="ARBA00022630"/>
    </source>
</evidence>
<keyword evidence="2" id="KW-0285">Flavoprotein</keyword>
<name>A0A812UXM3_9DINO</name>
<dbReference type="Gene3D" id="3.90.700.10">
    <property type="entry name" value="Succinate dehydrogenase/fumarate reductase flavoprotein, catalytic domain"/>
    <property type="match status" value="1"/>
</dbReference>
<dbReference type="InterPro" id="IPR003953">
    <property type="entry name" value="FAD-dep_OxRdtase_2_FAD-bd"/>
</dbReference>
<sequence length="391" mass="41854">MLLDNFRGAELKDPVMDYLLYSRLGPRVVRMRPLGAEDPSHRETRHEKHEAAHVVIVGGGLAGVSAAIEAVKAKATVTLIEKEKDLGGNSAKATSGINACGTRVQKSCGVSDDARWLERDTFVSAQGGTSDLGCVSMLASKSAEAIHWLIDELGIPLTELSQLGGHAKKRTHRCPPKADGTPVPVGYTIMQHARAAAQAIPGVEVKTSCTMKKLVENSLADGSKEVVGVEYLDGEGALHTLMCDAVILTTGGFGFDHSTGSLMQQYRPDLVGVPTTNGSFATGDGMRFGAEVGASLIDMDKVQLHPTALIDPKDPSAHTKYLGPEALRGSGGILLDQKGQRFVNELDLRSVVSNKILEHCDPLELPDGSKGRPWSWCVMNEESQEPFKGFF</sequence>
<dbReference type="InterPro" id="IPR036188">
    <property type="entry name" value="FAD/NAD-bd_sf"/>
</dbReference>
<dbReference type="Pfam" id="PF00890">
    <property type="entry name" value="FAD_binding_2"/>
    <property type="match status" value="1"/>
</dbReference>
<keyword evidence="3" id="KW-0274">FAD</keyword>
<accession>A0A812UXM3</accession>
<dbReference type="SUPFAM" id="SSF56425">
    <property type="entry name" value="Succinate dehydrogenase/fumarate reductase flavoprotein, catalytic domain"/>
    <property type="match status" value="1"/>
</dbReference>
<keyword evidence="4" id="KW-0560">Oxidoreductase</keyword>